<dbReference type="Proteomes" id="UP000255508">
    <property type="component" value="Unassembled WGS sequence"/>
</dbReference>
<dbReference type="GO" id="GO:0008234">
    <property type="term" value="F:cysteine-type peptidase activity"/>
    <property type="evidence" value="ECO:0007669"/>
    <property type="project" value="InterPro"/>
</dbReference>
<dbReference type="GO" id="GO:0006508">
    <property type="term" value="P:proteolysis"/>
    <property type="evidence" value="ECO:0007669"/>
    <property type="project" value="InterPro"/>
</dbReference>
<dbReference type="Gene3D" id="3.40.50.1820">
    <property type="entry name" value="alpha/beta hydrolase"/>
    <property type="match status" value="1"/>
</dbReference>
<dbReference type="SUPFAM" id="SSF53474">
    <property type="entry name" value="alpha/beta-Hydrolases"/>
    <property type="match status" value="1"/>
</dbReference>
<evidence type="ECO:0000313" key="3">
    <source>
        <dbReference type="EMBL" id="RDH81787.1"/>
    </source>
</evidence>
<feature type="region of interest" description="Disordered" evidence="1">
    <location>
        <begin position="563"/>
        <end position="582"/>
    </location>
</feature>
<organism evidence="3 4">
    <name type="scientific">endosymbiont of Lamellibrachia luymesi</name>
    <dbReference type="NCBI Taxonomy" id="2200907"/>
    <lineage>
        <taxon>Bacteria</taxon>
        <taxon>Pseudomonadati</taxon>
        <taxon>Pseudomonadota</taxon>
        <taxon>Gammaproteobacteria</taxon>
        <taxon>sulfur-oxidizing symbionts</taxon>
    </lineage>
</organism>
<feature type="domain" description="Peptidase C1A papain C-terminal" evidence="2">
    <location>
        <begin position="47"/>
        <end position="230"/>
    </location>
</feature>
<reference evidence="3 4" key="1">
    <citation type="journal article" date="2018" name="ISME J.">
        <title>Endosymbiont genomes yield clues of tubeworm success.</title>
        <authorList>
            <person name="Li Y."/>
            <person name="Liles M.R."/>
            <person name="Halanych K.M."/>
        </authorList>
    </citation>
    <scope>NUCLEOTIDE SEQUENCE [LARGE SCALE GENOMIC DNA]</scope>
    <source>
        <strain evidence="3">A1422</strain>
    </source>
</reference>
<dbReference type="InterPro" id="IPR000668">
    <property type="entry name" value="Peptidase_C1A_C"/>
</dbReference>
<evidence type="ECO:0000259" key="2">
    <source>
        <dbReference type="Pfam" id="PF00112"/>
    </source>
</evidence>
<comment type="caution">
    <text evidence="3">The sequence shown here is derived from an EMBL/GenBank/DDBJ whole genome shotgun (WGS) entry which is preliminary data.</text>
</comment>
<evidence type="ECO:0000256" key="1">
    <source>
        <dbReference type="SAM" id="MobiDB-lite"/>
    </source>
</evidence>
<dbReference type="Pfam" id="PF05990">
    <property type="entry name" value="DUF900"/>
    <property type="match status" value="1"/>
</dbReference>
<dbReference type="EMBL" id="QFXD01000326">
    <property type="protein sequence ID" value="RDH81787.1"/>
    <property type="molecule type" value="Genomic_DNA"/>
</dbReference>
<dbReference type="InterPro" id="IPR029058">
    <property type="entry name" value="AB_hydrolase_fold"/>
</dbReference>
<dbReference type="InterPro" id="IPR010297">
    <property type="entry name" value="DUF900_hydrolase"/>
</dbReference>
<accession>A0A370DBW8</accession>
<name>A0A370DBW8_9GAMM</name>
<evidence type="ECO:0000313" key="4">
    <source>
        <dbReference type="Proteomes" id="UP000255508"/>
    </source>
</evidence>
<dbReference type="InterPro" id="IPR038765">
    <property type="entry name" value="Papain-like_cys_pep_sf"/>
</dbReference>
<dbReference type="AlphaFoldDB" id="A0A370DBW8"/>
<gene>
    <name evidence="3" type="ORF">DIZ79_18440</name>
</gene>
<feature type="region of interest" description="Disordered" evidence="1">
    <location>
        <begin position="1"/>
        <end position="20"/>
    </location>
</feature>
<dbReference type="SUPFAM" id="SSF54001">
    <property type="entry name" value="Cysteine proteinases"/>
    <property type="match status" value="1"/>
</dbReference>
<protein>
    <submittedName>
        <fullName evidence="3">Peptidase C1</fullName>
    </submittedName>
</protein>
<dbReference type="Pfam" id="PF00112">
    <property type="entry name" value="Peptidase_C1"/>
    <property type="match status" value="1"/>
</dbReference>
<proteinExistence type="predicted"/>
<dbReference type="CDD" id="cd02619">
    <property type="entry name" value="Peptidase_C1"/>
    <property type="match status" value="1"/>
</dbReference>
<dbReference type="Gene3D" id="3.90.70.10">
    <property type="entry name" value="Cysteine proteinases"/>
    <property type="match status" value="1"/>
</dbReference>
<sequence length="608" mass="68877">MSAEILETPDGYKLNADNDTPDSRDHFYQPSLIQLKPVVEPDYVSLKILDQGKEGACTGFGLAAVINMLNQKRDSDIRVSARMLYILAKKFDRWPGETYSGSSCRGAIQGWKSMGVCSDELWPYRSEDRSYLTIERAKNARNNTVGAYYRLKHNIADFHAALKETGVIYVSANVHSGWWPRNVRGGRIHFRDQPQGGHAFAVVGYNEAGFLVQNSWGPGWGKDGLALWSYEDWQANIKDAWVVRLALPTPNIFPGVAHANGNETGENFSLFKKRPTRGEIAGHFVHIDDGDLHDQGRYWSKRVDLRQTADLVADSEDYDRLLFYAHGGLNSIYDSARRIKAMKQVFKDNRIYPFHFMYDTGLLEELKDILLRRHREGGEKVAGFTDYTDKLLEKSTRPLGRALWREMKLGAKRPFSSNARGGMQTLNVFLDALSESDKPKKIHLVGHSAGAILLAWLIKALPKVNENATIASCSLMAPAATVDLFRKNFSPEIGKLIEQLRIYSLSKELELDDHVAYVYRKSLLYYVSLACEEELGEQIVGMVEHNEQFPQDKKFKIIISKGKDGGEKRSHNEEHGGFDNDRATMNDILKTILGKKPKRSFEEDDLDY</sequence>